<feature type="region of interest" description="Disordered" evidence="1">
    <location>
        <begin position="466"/>
        <end position="533"/>
    </location>
</feature>
<feature type="compositionally biased region" description="Low complexity" evidence="1">
    <location>
        <begin position="93"/>
        <end position="189"/>
    </location>
</feature>
<evidence type="ECO:0000256" key="2">
    <source>
        <dbReference type="SAM" id="Phobius"/>
    </source>
</evidence>
<evidence type="ECO:0000313" key="3">
    <source>
        <dbReference type="EMBL" id="GMF23081.1"/>
    </source>
</evidence>
<name>A0A9W6U123_9STRA</name>
<dbReference type="Proteomes" id="UP001165083">
    <property type="component" value="Unassembled WGS sequence"/>
</dbReference>
<keyword evidence="4" id="KW-1185">Reference proteome</keyword>
<comment type="caution">
    <text evidence="3">The sequence shown here is derived from an EMBL/GenBank/DDBJ whole genome shotgun (WGS) entry which is preliminary data.</text>
</comment>
<gene>
    <name evidence="3" type="ORF">Plil01_000927200</name>
</gene>
<reference evidence="3" key="1">
    <citation type="submission" date="2023-04" db="EMBL/GenBank/DDBJ databases">
        <title>Phytophthora lilii NBRC 32176.</title>
        <authorList>
            <person name="Ichikawa N."/>
            <person name="Sato H."/>
            <person name="Tonouchi N."/>
        </authorList>
    </citation>
    <scope>NUCLEOTIDE SEQUENCE</scope>
    <source>
        <strain evidence="3">NBRC 32176</strain>
    </source>
</reference>
<dbReference type="AlphaFoldDB" id="A0A9W6U123"/>
<dbReference type="EMBL" id="BSXW01000462">
    <property type="protein sequence ID" value="GMF23081.1"/>
    <property type="molecule type" value="Genomic_DNA"/>
</dbReference>
<keyword evidence="2" id="KW-0812">Transmembrane</keyword>
<evidence type="ECO:0000256" key="1">
    <source>
        <dbReference type="SAM" id="MobiDB-lite"/>
    </source>
</evidence>
<keyword evidence="2" id="KW-1133">Transmembrane helix</keyword>
<organism evidence="3 4">
    <name type="scientific">Phytophthora lilii</name>
    <dbReference type="NCBI Taxonomy" id="2077276"/>
    <lineage>
        <taxon>Eukaryota</taxon>
        <taxon>Sar</taxon>
        <taxon>Stramenopiles</taxon>
        <taxon>Oomycota</taxon>
        <taxon>Peronosporomycetes</taxon>
        <taxon>Peronosporales</taxon>
        <taxon>Peronosporaceae</taxon>
        <taxon>Phytophthora</taxon>
    </lineage>
</organism>
<feature type="region of interest" description="Disordered" evidence="1">
    <location>
        <begin position="554"/>
        <end position="585"/>
    </location>
</feature>
<proteinExistence type="predicted"/>
<feature type="compositionally biased region" description="Polar residues" evidence="1">
    <location>
        <begin position="573"/>
        <end position="585"/>
    </location>
</feature>
<protein>
    <submittedName>
        <fullName evidence="3">Unnamed protein product</fullName>
    </submittedName>
</protein>
<feature type="compositionally biased region" description="Low complexity" evidence="1">
    <location>
        <begin position="516"/>
        <end position="533"/>
    </location>
</feature>
<feature type="transmembrane region" description="Helical" evidence="2">
    <location>
        <begin position="202"/>
        <end position="223"/>
    </location>
</feature>
<feature type="region of interest" description="Disordered" evidence="1">
    <location>
        <begin position="333"/>
        <end position="354"/>
    </location>
</feature>
<evidence type="ECO:0000313" key="4">
    <source>
        <dbReference type="Proteomes" id="UP001165083"/>
    </source>
</evidence>
<dbReference type="OrthoDB" id="167399at2759"/>
<accession>A0A9W6U123</accession>
<feature type="region of interest" description="Disordered" evidence="1">
    <location>
        <begin position="93"/>
        <end position="194"/>
    </location>
</feature>
<sequence>MCVGGAPAAGGTRSEVSTSDCWLVAALVQPAVVTVKTTWPQYVARSARAPEAGADSFGPSHWQSGRSFPTTLGAMRSVADVSTDDLVNSLLNSVTSSTSSPSTSTSSPSTSTTSTSTSTTSKSAASTSWSTSSSLASASHSASSASSDSETKAPATTSPATKSPATETPATTSPAASSSGSNNETATGGATDGSGDGGSGGVALSIGIAIGVLALVVATLLFLRSRRKRAQKARDSACSPPAGATCLTVPADRGFKQERELGMPEMSIELPPGHLGFSQSKGLDMSYASSRSSATSNQYNASVASSTDSSVFNTMGGVSPTFSSRKMASYSYQYRESEDGPSTNANPSLSSARSAGSTAFRLTGLNGSNAACGRGGNTKLTRVTSGRTLSAADEYAELVTATNAQGKVDMAAHAPSPQVMHADFTGSATSLNEMEISMGPDADNHSFLAPLPTRKTPASTQAQAVARASEVSMGPDSPVSGREKRTGSVYDTIPNLSGEKMSASSRSSEEDPNAMSTASFLSESSISSTSSRDSVATSARGSAYVSSMPLLQQLSSAEDSDYGEDLTSERASTESSDSANTTRSGSIIALNLEAKDGCSEIAI</sequence>
<keyword evidence="2" id="KW-0472">Membrane</keyword>